<dbReference type="RefSeq" id="WP_189122373.1">
    <property type="nucleotide sequence ID" value="NZ_BMNH01000001.1"/>
</dbReference>
<dbReference type="AlphaFoldDB" id="A0A917YQ14"/>
<reference evidence="1" key="1">
    <citation type="journal article" date="2014" name="Int. J. Syst. Evol. Microbiol.">
        <title>Complete genome sequence of Corynebacterium casei LMG S-19264T (=DSM 44701T), isolated from a smear-ripened cheese.</title>
        <authorList>
            <consortium name="US DOE Joint Genome Institute (JGI-PGF)"/>
            <person name="Walter F."/>
            <person name="Albersmeier A."/>
            <person name="Kalinowski J."/>
            <person name="Ruckert C."/>
        </authorList>
    </citation>
    <scope>NUCLEOTIDE SEQUENCE</scope>
    <source>
        <strain evidence="1">CGMCC 4.7368</strain>
    </source>
</reference>
<dbReference type="Proteomes" id="UP000646523">
    <property type="component" value="Unassembled WGS sequence"/>
</dbReference>
<dbReference type="EMBL" id="BMNH01000001">
    <property type="protein sequence ID" value="GGO62238.1"/>
    <property type="molecule type" value="Genomic_DNA"/>
</dbReference>
<name>A0A917YQ14_9ACTN</name>
<sequence>MGEERGAAPRQCGGTVAPVAGNAPGFLAVTFTSADGRRQFAVSTTLKIKNEQAMAVGEVINKAAEAVLCPGPVTGAIRDRGC</sequence>
<gene>
    <name evidence="1" type="ORF">GCM10012289_06420</name>
</gene>
<reference evidence="1" key="2">
    <citation type="submission" date="2020-09" db="EMBL/GenBank/DDBJ databases">
        <authorList>
            <person name="Sun Q."/>
            <person name="Zhou Y."/>
        </authorList>
    </citation>
    <scope>NUCLEOTIDE SEQUENCE</scope>
    <source>
        <strain evidence="1">CGMCC 4.7368</strain>
    </source>
</reference>
<proteinExistence type="predicted"/>
<organism evidence="1 2">
    <name type="scientific">Nonomuraea cavernae</name>
    <dbReference type="NCBI Taxonomy" id="2045107"/>
    <lineage>
        <taxon>Bacteria</taxon>
        <taxon>Bacillati</taxon>
        <taxon>Actinomycetota</taxon>
        <taxon>Actinomycetes</taxon>
        <taxon>Streptosporangiales</taxon>
        <taxon>Streptosporangiaceae</taxon>
        <taxon>Nonomuraea</taxon>
    </lineage>
</organism>
<accession>A0A917YQ14</accession>
<evidence type="ECO:0000313" key="1">
    <source>
        <dbReference type="EMBL" id="GGO62238.1"/>
    </source>
</evidence>
<keyword evidence="2" id="KW-1185">Reference proteome</keyword>
<evidence type="ECO:0000313" key="2">
    <source>
        <dbReference type="Proteomes" id="UP000646523"/>
    </source>
</evidence>
<comment type="caution">
    <text evidence="1">The sequence shown here is derived from an EMBL/GenBank/DDBJ whole genome shotgun (WGS) entry which is preliminary data.</text>
</comment>
<protein>
    <submittedName>
        <fullName evidence="1">Uncharacterized protein</fullName>
    </submittedName>
</protein>